<evidence type="ECO:0000313" key="1">
    <source>
        <dbReference type="EMBL" id="TGY96306.1"/>
    </source>
</evidence>
<proteinExistence type="predicted"/>
<reference evidence="1" key="1">
    <citation type="submission" date="2019-04" db="EMBL/GenBank/DDBJ databases">
        <title>Microbes associate with the intestines of laboratory mice.</title>
        <authorList>
            <person name="Navarre W."/>
            <person name="Wong E."/>
            <person name="Huang K."/>
            <person name="Tropini C."/>
            <person name="Ng K."/>
            <person name="Yu B."/>
        </authorList>
    </citation>
    <scope>NUCLEOTIDE SEQUENCE</scope>
    <source>
        <strain evidence="1">NM01_1-7b</strain>
    </source>
</reference>
<evidence type="ECO:0000313" key="2">
    <source>
        <dbReference type="Proteomes" id="UP000304953"/>
    </source>
</evidence>
<dbReference type="Proteomes" id="UP000304953">
    <property type="component" value="Unassembled WGS sequence"/>
</dbReference>
<comment type="caution">
    <text evidence="1">The sequence shown here is derived from an EMBL/GenBank/DDBJ whole genome shotgun (WGS) entry which is preliminary data.</text>
</comment>
<sequence length="636" mass="70994">MQKKKIAARICAFSLAASLFAADTLPAFGAAAPGEPAGETQEAEEEPAEEQVTSEENAEEGNNAESEKNMPEEELTKPGAEEELEKPGETEPEISDEIEEKPEISDGTEEEPEVSDETEPGQVFFSIPEPREVQETEPGTQENKDGLIYVDGVLYSGYYMDNTGILYLVSNGTAEPVSGMVSEGTEYYSSVDQKVTKLSGQTVFVEGKAYTGYYQENDILYTVSNGTAEVKTGTVGKGTKYYSCKDHGIMALPEQTVFVNGKVYTGYYLDSRDKMYKVKKGIRTLQTGMVKAKTQYYSYKEGKTRKISKKTLYVKGKIYTGYYMNSEKKLYKAKKGICTLQTGTVKAGTKYYNYNTGKKKKLSKDTVYVKGKAYTGFYLDSKKRMYHVKKGTRALQTGILNNGTKYYNYQKKKTKKLSKDTLYVQGKIYTGYYLDNGNIMYSVNNGTCTPVNAALNAGTGYYSFHEGKMTALSKTTVYINGKAMEGMSPESLATLQRAQAVVAGVTNDSMTREEKLRVCFDYVKEAYSEIKPRIPHYLGMDWPVIYANDMFVNGAGNCCSYAAAFAYMAKAIGYEEVYCCNSGGHGWAEIDGLVYDPEWSKWHHVYNYYALSYDTPTDQDYKGAIGARKPWMRIKI</sequence>
<protein>
    <submittedName>
        <fullName evidence="1">Uncharacterized protein</fullName>
    </submittedName>
</protein>
<keyword evidence="2" id="KW-1185">Reference proteome</keyword>
<organism evidence="1 2">
    <name type="scientific">Petralouisia muris</name>
    <dbReference type="NCBI Taxonomy" id="3032872"/>
    <lineage>
        <taxon>Bacteria</taxon>
        <taxon>Bacillati</taxon>
        <taxon>Bacillota</taxon>
        <taxon>Clostridia</taxon>
        <taxon>Lachnospirales</taxon>
        <taxon>Lachnospiraceae</taxon>
        <taxon>Petralouisia</taxon>
    </lineage>
</organism>
<dbReference type="EMBL" id="SRYA01000018">
    <property type="protein sequence ID" value="TGY96306.1"/>
    <property type="molecule type" value="Genomic_DNA"/>
</dbReference>
<accession>A0AC61RWV3</accession>
<name>A0AC61RWV3_9FIRM</name>
<gene>
    <name evidence="1" type="ORF">E5329_10695</name>
</gene>